<dbReference type="OrthoDB" id="5424692at2759"/>
<evidence type="ECO:0000256" key="1">
    <source>
        <dbReference type="SAM" id="Coils"/>
    </source>
</evidence>
<accession>M2Z7Q1</accession>
<evidence type="ECO:0000313" key="3">
    <source>
        <dbReference type="EMBL" id="EME85770.1"/>
    </source>
</evidence>
<feature type="compositionally biased region" description="Polar residues" evidence="2">
    <location>
        <begin position="1"/>
        <end position="14"/>
    </location>
</feature>
<dbReference type="AlphaFoldDB" id="M2Z7Q1"/>
<proteinExistence type="predicted"/>
<dbReference type="RefSeq" id="XP_007923268.1">
    <property type="nucleotide sequence ID" value="XM_007925077.1"/>
</dbReference>
<dbReference type="VEuPathDB" id="FungiDB:MYCFIDRAFT_131639"/>
<dbReference type="GeneID" id="19330787"/>
<dbReference type="HOGENOM" id="CLU_169114_0_0_1"/>
<dbReference type="KEGG" id="pfj:MYCFIDRAFT_131639"/>
<evidence type="ECO:0000256" key="2">
    <source>
        <dbReference type="SAM" id="MobiDB-lite"/>
    </source>
</evidence>
<name>M2Z7Q1_PSEFD</name>
<feature type="region of interest" description="Disordered" evidence="2">
    <location>
        <begin position="1"/>
        <end position="26"/>
    </location>
</feature>
<evidence type="ECO:0000313" key="4">
    <source>
        <dbReference type="Proteomes" id="UP000016932"/>
    </source>
</evidence>
<feature type="coiled-coil region" evidence="1">
    <location>
        <begin position="39"/>
        <end position="69"/>
    </location>
</feature>
<keyword evidence="1" id="KW-0175">Coiled coil</keyword>
<protein>
    <submittedName>
        <fullName evidence="3">Uncharacterized protein</fullName>
    </submittedName>
</protein>
<keyword evidence="4" id="KW-1185">Reference proteome</keyword>
<organism evidence="3 4">
    <name type="scientific">Pseudocercospora fijiensis (strain CIRAD86)</name>
    <name type="common">Black leaf streak disease fungus</name>
    <name type="synonym">Mycosphaerella fijiensis</name>
    <dbReference type="NCBI Taxonomy" id="383855"/>
    <lineage>
        <taxon>Eukaryota</taxon>
        <taxon>Fungi</taxon>
        <taxon>Dikarya</taxon>
        <taxon>Ascomycota</taxon>
        <taxon>Pezizomycotina</taxon>
        <taxon>Dothideomycetes</taxon>
        <taxon>Dothideomycetidae</taxon>
        <taxon>Mycosphaerellales</taxon>
        <taxon>Mycosphaerellaceae</taxon>
        <taxon>Pseudocercospora</taxon>
    </lineage>
</organism>
<gene>
    <name evidence="3" type="ORF">MYCFIDRAFT_131639</name>
</gene>
<dbReference type="Proteomes" id="UP000016932">
    <property type="component" value="Unassembled WGS sequence"/>
</dbReference>
<sequence length="104" mass="11698">MTVPTGPSGNSSASRVHPALAELPKIVEGGQKMEPVVDRSKLNKLEDEAERLRKQIEDKETKKRRSLREWERMSRETEAAALRSELAEEALRSINGEAEHMAAF</sequence>
<dbReference type="EMBL" id="KB446556">
    <property type="protein sequence ID" value="EME85770.1"/>
    <property type="molecule type" value="Genomic_DNA"/>
</dbReference>
<reference evidence="3 4" key="1">
    <citation type="journal article" date="2012" name="PLoS Pathog.">
        <title>Diverse lifestyles and strategies of plant pathogenesis encoded in the genomes of eighteen Dothideomycetes fungi.</title>
        <authorList>
            <person name="Ohm R.A."/>
            <person name="Feau N."/>
            <person name="Henrissat B."/>
            <person name="Schoch C.L."/>
            <person name="Horwitz B.A."/>
            <person name="Barry K.W."/>
            <person name="Condon B.J."/>
            <person name="Copeland A.C."/>
            <person name="Dhillon B."/>
            <person name="Glaser F."/>
            <person name="Hesse C.N."/>
            <person name="Kosti I."/>
            <person name="LaButti K."/>
            <person name="Lindquist E.A."/>
            <person name="Lucas S."/>
            <person name="Salamov A.A."/>
            <person name="Bradshaw R.E."/>
            <person name="Ciuffetti L."/>
            <person name="Hamelin R.C."/>
            <person name="Kema G.H.J."/>
            <person name="Lawrence C."/>
            <person name="Scott J.A."/>
            <person name="Spatafora J.W."/>
            <person name="Turgeon B.G."/>
            <person name="de Wit P.J.G.M."/>
            <person name="Zhong S."/>
            <person name="Goodwin S.B."/>
            <person name="Grigoriev I.V."/>
        </authorList>
    </citation>
    <scope>NUCLEOTIDE SEQUENCE [LARGE SCALE GENOMIC DNA]</scope>
    <source>
        <strain evidence="3 4">CIRAD86</strain>
    </source>
</reference>
<dbReference type="eggNOG" id="ENOG502S8Z8">
    <property type="taxonomic scope" value="Eukaryota"/>
</dbReference>